<dbReference type="OrthoDB" id="73371at2759"/>
<gene>
    <name evidence="2" type="ORF">Vbra_14140</name>
</gene>
<reference evidence="2 3" key="1">
    <citation type="submission" date="2014-11" db="EMBL/GenBank/DDBJ databases">
        <authorList>
            <person name="Zhu J."/>
            <person name="Qi W."/>
            <person name="Song R."/>
        </authorList>
    </citation>
    <scope>NUCLEOTIDE SEQUENCE [LARGE SCALE GENOMIC DNA]</scope>
</reference>
<evidence type="ECO:0000256" key="1">
    <source>
        <dbReference type="SAM" id="MobiDB-lite"/>
    </source>
</evidence>
<name>A0A0G4F0C7_VITBC</name>
<dbReference type="EMBL" id="CDMY01000356">
    <property type="protein sequence ID" value="CEM05167.1"/>
    <property type="molecule type" value="Genomic_DNA"/>
</dbReference>
<feature type="compositionally biased region" description="Polar residues" evidence="1">
    <location>
        <begin position="1"/>
        <end position="14"/>
    </location>
</feature>
<dbReference type="Proteomes" id="UP000041254">
    <property type="component" value="Unassembled WGS sequence"/>
</dbReference>
<keyword evidence="3" id="KW-1185">Reference proteome</keyword>
<protein>
    <recommendedName>
        <fullName evidence="4">CHORD domain-containing protein</fullName>
    </recommendedName>
</protein>
<evidence type="ECO:0000313" key="3">
    <source>
        <dbReference type="Proteomes" id="UP000041254"/>
    </source>
</evidence>
<sequence>MATTKDSVSHSGAASSIPPKNARKCRKCKQEFDVTTNSATSCQHHKKEFVCRYHPEGAKYYAAVEEVPKHDKWPGHYWDCCGEEDPNAPGCTRGFHEAYGT</sequence>
<feature type="region of interest" description="Disordered" evidence="1">
    <location>
        <begin position="1"/>
        <end position="23"/>
    </location>
</feature>
<dbReference type="VEuPathDB" id="CryptoDB:Vbra_14140"/>
<dbReference type="PANTHER" id="PTHR35106:SF1">
    <property type="entry name" value="CHORD DOMAIN-CONTAINING PROTEIN"/>
    <property type="match status" value="1"/>
</dbReference>
<dbReference type="AlphaFoldDB" id="A0A0G4F0C7"/>
<proteinExistence type="predicted"/>
<organism evidence="2 3">
    <name type="scientific">Vitrella brassicaformis (strain CCMP3155)</name>
    <dbReference type="NCBI Taxonomy" id="1169540"/>
    <lineage>
        <taxon>Eukaryota</taxon>
        <taxon>Sar</taxon>
        <taxon>Alveolata</taxon>
        <taxon>Colpodellida</taxon>
        <taxon>Vitrellaceae</taxon>
        <taxon>Vitrella</taxon>
    </lineage>
</organism>
<accession>A0A0G4F0C7</accession>
<dbReference type="PANTHER" id="PTHR35106">
    <property type="entry name" value="BNAA07G25190D PROTEIN"/>
    <property type="match status" value="1"/>
</dbReference>
<dbReference type="InParanoid" id="A0A0G4F0C7"/>
<dbReference type="OMA" id="RCKASYD"/>
<evidence type="ECO:0008006" key="4">
    <source>
        <dbReference type="Google" id="ProtNLM"/>
    </source>
</evidence>
<evidence type="ECO:0000313" key="2">
    <source>
        <dbReference type="EMBL" id="CEM05167.1"/>
    </source>
</evidence>